<dbReference type="SUPFAM" id="SSF52540">
    <property type="entry name" value="P-loop containing nucleoside triphosphate hydrolases"/>
    <property type="match status" value="1"/>
</dbReference>
<feature type="domain" description="HTH cro/C1-type" evidence="3">
    <location>
        <begin position="48"/>
        <end position="93"/>
    </location>
</feature>
<dbReference type="SUPFAM" id="SSF47413">
    <property type="entry name" value="lambda repressor-like DNA-binding domains"/>
    <property type="match status" value="1"/>
</dbReference>
<feature type="transmembrane region" description="Helical" evidence="2">
    <location>
        <begin position="745"/>
        <end position="768"/>
    </location>
</feature>
<evidence type="ECO:0000256" key="2">
    <source>
        <dbReference type="SAM" id="Phobius"/>
    </source>
</evidence>
<organism evidence="4 5">
    <name type="scientific">Streptomyces lateritius</name>
    <dbReference type="NCBI Taxonomy" id="67313"/>
    <lineage>
        <taxon>Bacteria</taxon>
        <taxon>Bacillati</taxon>
        <taxon>Actinomycetota</taxon>
        <taxon>Actinomycetes</taxon>
        <taxon>Kitasatosporales</taxon>
        <taxon>Streptomycetaceae</taxon>
        <taxon>Streptomyces</taxon>
    </lineage>
</organism>
<evidence type="ECO:0000313" key="5">
    <source>
        <dbReference type="Proteomes" id="UP001603013"/>
    </source>
</evidence>
<dbReference type="Gene3D" id="3.40.50.300">
    <property type="entry name" value="P-loop containing nucleotide triphosphate hydrolases"/>
    <property type="match status" value="1"/>
</dbReference>
<keyword evidence="2" id="KW-1133">Transmembrane helix</keyword>
<reference evidence="4 5" key="1">
    <citation type="submission" date="2024-10" db="EMBL/GenBank/DDBJ databases">
        <title>The Natural Products Discovery Center: Release of the First 8490 Sequenced Strains for Exploring Actinobacteria Biosynthetic Diversity.</title>
        <authorList>
            <person name="Kalkreuter E."/>
            <person name="Kautsar S.A."/>
            <person name="Yang D."/>
            <person name="Bader C.D."/>
            <person name="Teijaro C.N."/>
            <person name="Fluegel L."/>
            <person name="Davis C.M."/>
            <person name="Simpson J.R."/>
            <person name="Lauterbach L."/>
            <person name="Steele A.D."/>
            <person name="Gui C."/>
            <person name="Meng S."/>
            <person name="Li G."/>
            <person name="Viehrig K."/>
            <person name="Ye F."/>
            <person name="Su P."/>
            <person name="Kiefer A.F."/>
            <person name="Nichols A."/>
            <person name="Cepeda A.J."/>
            <person name="Yan W."/>
            <person name="Fan B."/>
            <person name="Jiang Y."/>
            <person name="Adhikari A."/>
            <person name="Zheng C.-J."/>
            <person name="Schuster L."/>
            <person name="Cowan T.M."/>
            <person name="Smanski M.J."/>
            <person name="Chevrette M.G."/>
            <person name="De Carvalho L.P.S."/>
            <person name="Shen B."/>
        </authorList>
    </citation>
    <scope>NUCLEOTIDE SEQUENCE [LARGE SCALE GENOMIC DNA]</scope>
    <source>
        <strain evidence="4 5">NPDC015755</strain>
    </source>
</reference>
<dbReference type="InterPro" id="IPR010982">
    <property type="entry name" value="Lambda_DNA-bd_dom_sf"/>
</dbReference>
<accession>A0ABW6YLE5</accession>
<keyword evidence="2" id="KW-0472">Membrane</keyword>
<dbReference type="CDD" id="cd00093">
    <property type="entry name" value="HTH_XRE"/>
    <property type="match status" value="1"/>
</dbReference>
<feature type="region of interest" description="Disordered" evidence="1">
    <location>
        <begin position="102"/>
        <end position="138"/>
    </location>
</feature>
<dbReference type="PROSITE" id="PS50943">
    <property type="entry name" value="HTH_CROC1"/>
    <property type="match status" value="1"/>
</dbReference>
<sequence>MAGAGGNRPKGPQRPDSAAVEPEKRSWAALMRRVYDELYMELEPAERLSVRALARAAHLSHGYISELFSGKKSPDLVSFLAVVKALGGDPGAWEPRWHRAVAQQEPPADVQPPPPPLPGVADESPEDPDTEGAAESLSGPEAGLRHYFVRRFARAVLASVVAVFTFPMRARRDKAAVRMQRRLIKAFMNKAAKDFKRAEVHHYLEPRFVILEEAGEEQNTRFRRRARSKRRAAPERVPTDVSNVRTLYGAMDELVVLGKPGMGKTTQLARLAHRLAEEALAGDEGKDPAYIPVYLRLDSYRGEPIEDWIATEMSKIEGVSAVLVRSLLEQHLLLPVLDGLDEVPEGDQPRCVTELLRLRELCPGMAVGCRTDEGDQRRLAQSLRALRYVEIQPPTRPDVQDFLNANKAALADVHAALKEHQDLWPLLQSPMMLNIICLTYANRSADDLRLGGSLADRQSRIFDTYVGQCLQRKRPRPDGAPHRTLTWLTWLARTLTERREHVLYLDRLDLSWLSRREQMLPRIVPTVAMATCALGVPVLWLVVADRAGVLHTSPSAAAVVALAMVCNTAAQAYQSEEHFLKWPEDGKRNAGRERGALLIPMAKNGPPMLVILCLLLLTGVDLRSVGVIVVGLAYMWVTATQMEGMLTDVFSPVEQLRWTWRRSERTVWSPGTFLVKRMMLSGFMWLSIEFLVGYVVHLLCPEPDWIAPAAALVLGLFYIVGNQFEPSLQARRPRPNEGIRRTVRFSLVHGLSGLVVAAVFLIALIGMASPDQDLRRAGFVAALLGMLFAVVRGFRYGGLAVVRHWTIRAVLAYRGRTPYRYRRFLHTAEQRALLYRTDSGFFFPHRLIQLHLDTTAEKLLPRVGPLP</sequence>
<feature type="compositionally biased region" description="Pro residues" evidence="1">
    <location>
        <begin position="109"/>
        <end position="118"/>
    </location>
</feature>
<keyword evidence="2" id="KW-0812">Transmembrane</keyword>
<evidence type="ECO:0000256" key="1">
    <source>
        <dbReference type="SAM" id="MobiDB-lite"/>
    </source>
</evidence>
<evidence type="ECO:0000313" key="4">
    <source>
        <dbReference type="EMBL" id="MFF8280698.1"/>
    </source>
</evidence>
<evidence type="ECO:0000259" key="3">
    <source>
        <dbReference type="PROSITE" id="PS50943"/>
    </source>
</evidence>
<dbReference type="RefSeq" id="WP_391937491.1">
    <property type="nucleotide sequence ID" value="NZ_JBIBSM010000024.1"/>
</dbReference>
<dbReference type="InterPro" id="IPR001387">
    <property type="entry name" value="Cro/C1-type_HTH"/>
</dbReference>
<feature type="region of interest" description="Disordered" evidence="1">
    <location>
        <begin position="1"/>
        <end position="23"/>
    </location>
</feature>
<dbReference type="SMART" id="SM00530">
    <property type="entry name" value="HTH_XRE"/>
    <property type="match status" value="1"/>
</dbReference>
<gene>
    <name evidence="4" type="ORF">ACF05T_32295</name>
</gene>
<comment type="caution">
    <text evidence="4">The sequence shown here is derived from an EMBL/GenBank/DDBJ whole genome shotgun (WGS) entry which is preliminary data.</text>
</comment>
<feature type="transmembrane region" description="Helical" evidence="2">
    <location>
        <begin position="608"/>
        <end position="637"/>
    </location>
</feature>
<dbReference type="Pfam" id="PF05729">
    <property type="entry name" value="NACHT"/>
    <property type="match status" value="1"/>
</dbReference>
<feature type="transmembrane region" description="Helical" evidence="2">
    <location>
        <begin position="678"/>
        <end position="699"/>
    </location>
</feature>
<dbReference type="InterPro" id="IPR007111">
    <property type="entry name" value="NACHT_NTPase"/>
</dbReference>
<feature type="compositionally biased region" description="Acidic residues" evidence="1">
    <location>
        <begin position="123"/>
        <end position="132"/>
    </location>
</feature>
<protein>
    <submittedName>
        <fullName evidence="4">NACHT domain-containing protein</fullName>
    </submittedName>
</protein>
<dbReference type="Proteomes" id="UP001603013">
    <property type="component" value="Unassembled WGS sequence"/>
</dbReference>
<feature type="transmembrane region" description="Helical" evidence="2">
    <location>
        <begin position="523"/>
        <end position="543"/>
    </location>
</feature>
<name>A0ABW6YLE5_9ACTN</name>
<dbReference type="EMBL" id="JBIBSM010000024">
    <property type="protein sequence ID" value="MFF8280698.1"/>
    <property type="molecule type" value="Genomic_DNA"/>
</dbReference>
<keyword evidence="5" id="KW-1185">Reference proteome</keyword>
<feature type="transmembrane region" description="Helical" evidence="2">
    <location>
        <begin position="705"/>
        <end position="724"/>
    </location>
</feature>
<dbReference type="InterPro" id="IPR027417">
    <property type="entry name" value="P-loop_NTPase"/>
</dbReference>
<feature type="transmembrane region" description="Helical" evidence="2">
    <location>
        <begin position="774"/>
        <end position="794"/>
    </location>
</feature>
<proteinExistence type="predicted"/>